<reference evidence="4" key="1">
    <citation type="submission" date="2007-10" db="EMBL/GenBank/DDBJ databases">
        <title>Complete genome of Alkaliphilus oremlandii OhILAs.</title>
        <authorList>
            <person name="Copeland A."/>
            <person name="Lucas S."/>
            <person name="Lapidus A."/>
            <person name="Barry K."/>
            <person name="Detter J.C."/>
            <person name="Glavina del Rio T."/>
            <person name="Hammon N."/>
            <person name="Israni S."/>
            <person name="Dalin E."/>
            <person name="Tice H."/>
            <person name="Pitluck S."/>
            <person name="Chain P."/>
            <person name="Malfatti S."/>
            <person name="Shin M."/>
            <person name="Vergez L."/>
            <person name="Schmutz J."/>
            <person name="Larimer F."/>
            <person name="Land M."/>
            <person name="Hauser L."/>
            <person name="Kyrpides N."/>
            <person name="Mikhailova N."/>
            <person name="Stolz J.F."/>
            <person name="Dawson A."/>
            <person name="Fisher E."/>
            <person name="Crable B."/>
            <person name="Perera E."/>
            <person name="Lisak J."/>
            <person name="Ranganathan M."/>
            <person name="Basu P."/>
            <person name="Richardson P."/>
        </authorList>
    </citation>
    <scope>NUCLEOTIDE SEQUENCE [LARGE SCALE GENOMIC DNA]</scope>
    <source>
        <strain evidence="4">OhILAs</strain>
    </source>
</reference>
<dbReference type="PANTHER" id="PTHR46558:SF3">
    <property type="entry name" value="TRANSCRIPTIONAL REGULATOR"/>
    <property type="match status" value="1"/>
</dbReference>
<dbReference type="Pfam" id="PF00717">
    <property type="entry name" value="Peptidase_S24"/>
    <property type="match status" value="1"/>
</dbReference>
<dbReference type="InterPro" id="IPR001387">
    <property type="entry name" value="Cro/C1-type_HTH"/>
</dbReference>
<dbReference type="CDD" id="cd06529">
    <property type="entry name" value="S24_LexA-like"/>
    <property type="match status" value="1"/>
</dbReference>
<keyword evidence="4" id="KW-1185">Reference proteome</keyword>
<dbReference type="GO" id="GO:0003677">
    <property type="term" value="F:DNA binding"/>
    <property type="evidence" value="ECO:0007669"/>
    <property type="project" value="UniProtKB-KW"/>
</dbReference>
<evidence type="ECO:0000313" key="4">
    <source>
        <dbReference type="Proteomes" id="UP000000269"/>
    </source>
</evidence>
<name>A8MGJ4_ALKOO</name>
<dbReference type="SMART" id="SM00530">
    <property type="entry name" value="HTH_XRE"/>
    <property type="match status" value="1"/>
</dbReference>
<dbReference type="CDD" id="cd00093">
    <property type="entry name" value="HTH_XRE"/>
    <property type="match status" value="1"/>
</dbReference>
<dbReference type="Proteomes" id="UP000000269">
    <property type="component" value="Chromosome"/>
</dbReference>
<feature type="domain" description="HTH cro/C1-type" evidence="2">
    <location>
        <begin position="8"/>
        <end position="62"/>
    </location>
</feature>
<dbReference type="InterPro" id="IPR039418">
    <property type="entry name" value="LexA-like"/>
</dbReference>
<dbReference type="SUPFAM" id="SSF47413">
    <property type="entry name" value="lambda repressor-like DNA-binding domains"/>
    <property type="match status" value="1"/>
</dbReference>
<sequence length="232" mass="26642">MSRVAEKIKEARMKAKLTEKELAKKCGLTANYIIQIESGKRVVNEKLAESILNVLGEKLDFMSMADVAEKEVQATPEKKNKAETIKKEDFYEIKPTEQWADALANIIKKFPIYDVKTNKVVGNKELPIIGKKVEGYNWDKLLFVQASDNDMESLRIKKEDVIMVYLTSEIQNNSIYLFEIENKKMIRQLRKESNNKVVISLGNKNNEPMVTELNKIKIIGKCVEVEVDLDKK</sequence>
<gene>
    <name evidence="3" type="ordered locus">Clos_1677</name>
</gene>
<dbReference type="OrthoDB" id="14949at2"/>
<dbReference type="Gene3D" id="1.10.260.40">
    <property type="entry name" value="lambda repressor-like DNA-binding domains"/>
    <property type="match status" value="1"/>
</dbReference>
<evidence type="ECO:0000256" key="1">
    <source>
        <dbReference type="ARBA" id="ARBA00023125"/>
    </source>
</evidence>
<dbReference type="EMBL" id="CP000853">
    <property type="protein sequence ID" value="ABW19217.1"/>
    <property type="molecule type" value="Genomic_DNA"/>
</dbReference>
<dbReference type="Pfam" id="PF01381">
    <property type="entry name" value="HTH_3"/>
    <property type="match status" value="1"/>
</dbReference>
<dbReference type="STRING" id="350688.Clos_1677"/>
<proteinExistence type="predicted"/>
<dbReference type="SUPFAM" id="SSF51306">
    <property type="entry name" value="LexA/Signal peptidase"/>
    <property type="match status" value="1"/>
</dbReference>
<dbReference type="eggNOG" id="COG1396">
    <property type="taxonomic scope" value="Bacteria"/>
</dbReference>
<evidence type="ECO:0000259" key="2">
    <source>
        <dbReference type="PROSITE" id="PS50943"/>
    </source>
</evidence>
<dbReference type="eggNOG" id="COG2932">
    <property type="taxonomic scope" value="Bacteria"/>
</dbReference>
<dbReference type="KEGG" id="aoe:Clos_1677"/>
<accession>A8MGJ4</accession>
<dbReference type="PROSITE" id="PS50943">
    <property type="entry name" value="HTH_CROC1"/>
    <property type="match status" value="1"/>
</dbReference>
<dbReference type="PANTHER" id="PTHR46558">
    <property type="entry name" value="TRACRIPTIONAL REGULATORY PROTEIN-RELATED-RELATED"/>
    <property type="match status" value="1"/>
</dbReference>
<dbReference type="InterPro" id="IPR036286">
    <property type="entry name" value="LexA/Signal_pep-like_sf"/>
</dbReference>
<keyword evidence="1" id="KW-0238">DNA-binding</keyword>
<dbReference type="InterPro" id="IPR010982">
    <property type="entry name" value="Lambda_DNA-bd_dom_sf"/>
</dbReference>
<dbReference type="InterPro" id="IPR015927">
    <property type="entry name" value="Peptidase_S24_S26A/B/C"/>
</dbReference>
<dbReference type="RefSeq" id="WP_012159529.1">
    <property type="nucleotide sequence ID" value="NC_009922.1"/>
</dbReference>
<organism evidence="3 4">
    <name type="scientific">Alkaliphilus oremlandii (strain OhILAs)</name>
    <name type="common">Clostridium oremlandii (strain OhILAs)</name>
    <dbReference type="NCBI Taxonomy" id="350688"/>
    <lineage>
        <taxon>Bacteria</taxon>
        <taxon>Bacillati</taxon>
        <taxon>Bacillota</taxon>
        <taxon>Clostridia</taxon>
        <taxon>Peptostreptococcales</taxon>
        <taxon>Natronincolaceae</taxon>
        <taxon>Alkaliphilus</taxon>
    </lineage>
</organism>
<dbReference type="HOGENOM" id="CLU_1259633_0_0_9"/>
<evidence type="ECO:0000313" key="3">
    <source>
        <dbReference type="EMBL" id="ABW19217.1"/>
    </source>
</evidence>
<protein>
    <submittedName>
        <fullName evidence="3">Transcriptional regulator, XRE family</fullName>
    </submittedName>
</protein>
<dbReference type="AlphaFoldDB" id="A8MGJ4"/>
<dbReference type="Gene3D" id="2.10.109.10">
    <property type="entry name" value="Umud Fragment, subunit A"/>
    <property type="match status" value="1"/>
</dbReference>